<organism evidence="1 2">
    <name type="scientific">Pseudoalteromonas luteoviolacea</name>
    <dbReference type="NCBI Taxonomy" id="43657"/>
    <lineage>
        <taxon>Bacteria</taxon>
        <taxon>Pseudomonadati</taxon>
        <taxon>Pseudomonadota</taxon>
        <taxon>Gammaproteobacteria</taxon>
        <taxon>Alteromonadales</taxon>
        <taxon>Pseudoalteromonadaceae</taxon>
        <taxon>Pseudoalteromonas</taxon>
    </lineage>
</organism>
<evidence type="ECO:0000313" key="2">
    <source>
        <dbReference type="Proteomes" id="UP000031327"/>
    </source>
</evidence>
<accession>A0A0C1MG40</accession>
<dbReference type="OrthoDB" id="943699at2"/>
<dbReference type="AlphaFoldDB" id="A0A0C1MG40"/>
<reference evidence="1 2" key="1">
    <citation type="submission" date="2014-12" db="EMBL/GenBank/DDBJ databases">
        <title>Draft Genome Sequence of Pseudoalteromonas luteoviolacea HI1.</title>
        <authorList>
            <person name="Asahina A.Y."/>
            <person name="Hadfield M.G."/>
        </authorList>
    </citation>
    <scope>NUCLEOTIDE SEQUENCE [LARGE SCALE GENOMIC DNA]</scope>
    <source>
        <strain evidence="1 2">HI1</strain>
    </source>
</reference>
<dbReference type="EMBL" id="JWIC01000007">
    <property type="protein sequence ID" value="KID55819.1"/>
    <property type="molecule type" value="Genomic_DNA"/>
</dbReference>
<dbReference type="Proteomes" id="UP000031327">
    <property type="component" value="Unassembled WGS sequence"/>
</dbReference>
<dbReference type="RefSeq" id="WP_039610391.1">
    <property type="nucleotide sequence ID" value="NZ_JWIC01000007.1"/>
</dbReference>
<evidence type="ECO:0000313" key="1">
    <source>
        <dbReference type="EMBL" id="KID55819.1"/>
    </source>
</evidence>
<protein>
    <submittedName>
        <fullName evidence="1">Uncharacterized protein</fullName>
    </submittedName>
</protein>
<sequence length="191" mass="21404">MICVVKYLVAIGVGFNDLNMPIMANIESSFKRCADALPFGYNISHIAPPAPRGESGIRLTLYLPPLKIIPWLQKVGWGGFMSDVATLFILAGDEWPLIGSQIEVNEQVETYIGFELIAGRGQKKLEALEKTLLRLQKRDVFDAARVNTVLHWNDYNLRPKDDGFRKDTNLKLVVKEAGKVEAKVYLGTNKK</sequence>
<name>A0A0C1MG40_9GAMM</name>
<gene>
    <name evidence="1" type="ORF">JF50_15810</name>
</gene>
<comment type="caution">
    <text evidence="1">The sequence shown here is derived from an EMBL/GenBank/DDBJ whole genome shotgun (WGS) entry which is preliminary data.</text>
</comment>
<proteinExistence type="predicted"/>